<protein>
    <submittedName>
        <fullName evidence="1">44865_t:CDS:1</fullName>
    </submittedName>
</protein>
<gene>
    <name evidence="1" type="ORF">GMARGA_LOCUS21564</name>
</gene>
<evidence type="ECO:0000313" key="1">
    <source>
        <dbReference type="EMBL" id="CAG8793126.1"/>
    </source>
</evidence>
<accession>A0ABN7VQE3</accession>
<name>A0ABN7VQE3_GIGMA</name>
<evidence type="ECO:0000313" key="2">
    <source>
        <dbReference type="Proteomes" id="UP000789901"/>
    </source>
</evidence>
<dbReference type="EMBL" id="CAJVQB010020014">
    <property type="protein sequence ID" value="CAG8793126.1"/>
    <property type="molecule type" value="Genomic_DNA"/>
</dbReference>
<comment type="caution">
    <text evidence="1">The sequence shown here is derived from an EMBL/GenBank/DDBJ whole genome shotgun (WGS) entry which is preliminary data.</text>
</comment>
<proteinExistence type="predicted"/>
<sequence>MAGASPEYVKLYKDCIDINPASRPEAKSIFNILDQLFKGTIQSNDSIDNINTAETSSSSQLINGSTQSNDSVEKYITANETSSSSQQNHIKVLSGSKVVTLDIPSSSQQNYTKNSNEISELPSIGNFSKIELIQNKSLTDNDVRRKENQLINGSTQSNDTVETITTDETLSSSQQNYIKARSVYIRRNKRNKEIE</sequence>
<feature type="non-terminal residue" evidence="1">
    <location>
        <position position="195"/>
    </location>
</feature>
<reference evidence="1 2" key="1">
    <citation type="submission" date="2021-06" db="EMBL/GenBank/DDBJ databases">
        <authorList>
            <person name="Kallberg Y."/>
            <person name="Tangrot J."/>
            <person name="Rosling A."/>
        </authorList>
    </citation>
    <scope>NUCLEOTIDE SEQUENCE [LARGE SCALE GENOMIC DNA]</scope>
    <source>
        <strain evidence="1 2">120-4 pot B 10/14</strain>
    </source>
</reference>
<dbReference type="Proteomes" id="UP000789901">
    <property type="component" value="Unassembled WGS sequence"/>
</dbReference>
<keyword evidence="2" id="KW-1185">Reference proteome</keyword>
<organism evidence="1 2">
    <name type="scientific">Gigaspora margarita</name>
    <dbReference type="NCBI Taxonomy" id="4874"/>
    <lineage>
        <taxon>Eukaryota</taxon>
        <taxon>Fungi</taxon>
        <taxon>Fungi incertae sedis</taxon>
        <taxon>Mucoromycota</taxon>
        <taxon>Glomeromycotina</taxon>
        <taxon>Glomeromycetes</taxon>
        <taxon>Diversisporales</taxon>
        <taxon>Gigasporaceae</taxon>
        <taxon>Gigaspora</taxon>
    </lineage>
</organism>